<name>A0A5J6TRY5_9CAUD</name>
<dbReference type="Proteomes" id="UP000326609">
    <property type="component" value="Segment"/>
</dbReference>
<proteinExistence type="predicted"/>
<sequence length="86" mass="9173">MSFCIAYGARPAPARLITLDHDELRAAAEAFDAYKAEGVTTLSAVARAMRTVNIMRTPAPAADCIDCQRGDNTCPGHLPARQAVRA</sequence>
<accession>A0A5J6TRY5</accession>
<dbReference type="Pfam" id="PF24128">
    <property type="entry name" value="Phage_zn_bind_4"/>
    <property type="match status" value="1"/>
</dbReference>
<protein>
    <submittedName>
        <fullName evidence="1">Uncharacterized protein</fullName>
    </submittedName>
</protein>
<organism evidence="1 2">
    <name type="scientific">Mycobacterium phage Ekdilam</name>
    <dbReference type="NCBI Taxonomy" id="2599862"/>
    <lineage>
        <taxon>Viruses</taxon>
        <taxon>Duplodnaviria</taxon>
        <taxon>Heunggongvirae</taxon>
        <taxon>Uroviricota</taxon>
        <taxon>Caudoviricetes</taxon>
        <taxon>Weiservirinae</taxon>
        <taxon>Amginevirus</taxon>
        <taxon>Amginevirus ekdilam</taxon>
    </lineage>
</organism>
<evidence type="ECO:0000313" key="2">
    <source>
        <dbReference type="Proteomes" id="UP000326609"/>
    </source>
</evidence>
<dbReference type="KEGG" id="vg:60323548"/>
<dbReference type="EMBL" id="MN234199">
    <property type="protein sequence ID" value="QFG11472.1"/>
    <property type="molecule type" value="Genomic_DNA"/>
</dbReference>
<dbReference type="InterPro" id="IPR057391">
    <property type="entry name" value="Zn-bd_phage_4"/>
</dbReference>
<keyword evidence="2" id="KW-1185">Reference proteome</keyword>
<dbReference type="RefSeq" id="YP_009952101.1">
    <property type="nucleotide sequence ID" value="NC_051608.1"/>
</dbReference>
<dbReference type="GeneID" id="60323548"/>
<gene>
    <name evidence="1" type="primary">48</name>
    <name evidence="1" type="ORF">PBI_EKDILAM_48</name>
</gene>
<reference evidence="1 2" key="1">
    <citation type="submission" date="2019-07" db="EMBL/GenBank/DDBJ databases">
        <authorList>
            <person name="Divens A.M."/>
            <person name="Garlena R.A."/>
            <person name="Russell D.A."/>
            <person name="Pope W.H."/>
            <person name="Jacobs-Sera D."/>
            <person name="Hatfull G.F."/>
        </authorList>
    </citation>
    <scope>NUCLEOTIDE SEQUENCE [LARGE SCALE GENOMIC DNA]</scope>
</reference>
<evidence type="ECO:0000313" key="1">
    <source>
        <dbReference type="EMBL" id="QFG11472.1"/>
    </source>
</evidence>